<protein>
    <submittedName>
        <fullName evidence="2">Uncharacterized protein</fullName>
    </submittedName>
</protein>
<keyword evidence="3" id="KW-1185">Reference proteome</keyword>
<name>A0ABR1RZD2_9PEZI</name>
<evidence type="ECO:0000313" key="3">
    <source>
        <dbReference type="Proteomes" id="UP001396898"/>
    </source>
</evidence>
<accession>A0ABR1RZD2</accession>
<feature type="region of interest" description="Disordered" evidence="1">
    <location>
        <begin position="387"/>
        <end position="410"/>
    </location>
</feature>
<organism evidence="2 3">
    <name type="scientific">Apiospora marii</name>
    <dbReference type="NCBI Taxonomy" id="335849"/>
    <lineage>
        <taxon>Eukaryota</taxon>
        <taxon>Fungi</taxon>
        <taxon>Dikarya</taxon>
        <taxon>Ascomycota</taxon>
        <taxon>Pezizomycotina</taxon>
        <taxon>Sordariomycetes</taxon>
        <taxon>Xylariomycetidae</taxon>
        <taxon>Amphisphaeriales</taxon>
        <taxon>Apiosporaceae</taxon>
        <taxon>Apiospora</taxon>
    </lineage>
</organism>
<comment type="caution">
    <text evidence="2">The sequence shown here is derived from an EMBL/GenBank/DDBJ whole genome shotgun (WGS) entry which is preliminary data.</text>
</comment>
<evidence type="ECO:0000313" key="2">
    <source>
        <dbReference type="EMBL" id="KAK8023218.1"/>
    </source>
</evidence>
<reference evidence="2 3" key="1">
    <citation type="submission" date="2023-01" db="EMBL/GenBank/DDBJ databases">
        <title>Analysis of 21 Apiospora genomes using comparative genomics revels a genus with tremendous synthesis potential of carbohydrate active enzymes and secondary metabolites.</title>
        <authorList>
            <person name="Sorensen T."/>
        </authorList>
    </citation>
    <scope>NUCLEOTIDE SEQUENCE [LARGE SCALE GENOMIC DNA]</scope>
    <source>
        <strain evidence="2 3">CBS 20057</strain>
    </source>
</reference>
<evidence type="ECO:0000256" key="1">
    <source>
        <dbReference type="SAM" id="MobiDB-lite"/>
    </source>
</evidence>
<proteinExistence type="predicted"/>
<sequence>MSATEKIDLWSDVAESRAIAEALQHLPDIRDKDIPRQDHLLLRSHPAKYSAGVVREQASENESNEPVDEDMRAIDLSIVLGRYLLAYVHPNFRQYPDPDSPDPELRQVADHEKNCLLVQLMFTNYLEASGEMARQAQSLLRWCAARQMAKSLQVDRVADLGFRTVMESPLMQKAFWGRPPFLFTGPFHYYSQSGDPSFKRVEASGQYRDELSLDSLTKWDGKSELATILQPKVGYLRQGRHEFITFTNHMAVVRVWYTPGPGDPRKTFAQLKTLELPTYRSENRPNGKVGFLIGTEKLVLAAVVHFGRKDGKGDVLRMYGRDGEQIRVDEDLAYLEDDEWRIGDPDEGEYMLYYVPAPIYPFAPTVELVPRTHPAFDVYRLCADADVPLQDGDGDEDYDADLEEEEDVDE</sequence>
<feature type="compositionally biased region" description="Acidic residues" evidence="1">
    <location>
        <begin position="392"/>
        <end position="410"/>
    </location>
</feature>
<dbReference type="EMBL" id="JAQQWI010000008">
    <property type="protein sequence ID" value="KAK8023218.1"/>
    <property type="molecule type" value="Genomic_DNA"/>
</dbReference>
<dbReference type="Proteomes" id="UP001396898">
    <property type="component" value="Unassembled WGS sequence"/>
</dbReference>
<gene>
    <name evidence="2" type="ORF">PG991_006457</name>
</gene>